<protein>
    <recommendedName>
        <fullName evidence="5">Exodeoxyribonuclease 7 large subunit</fullName>
        <ecNumber evidence="5">3.1.11.6</ecNumber>
    </recommendedName>
</protein>
<feature type="domain" description="Exonuclease VII large subunit C-terminal" evidence="6">
    <location>
        <begin position="191"/>
        <end position="509"/>
    </location>
</feature>
<dbReference type="NCBIfam" id="TIGR00237">
    <property type="entry name" value="xseA"/>
    <property type="match status" value="1"/>
</dbReference>
<dbReference type="InterPro" id="IPR020579">
    <property type="entry name" value="Exonuc_VII_lsu_C"/>
</dbReference>
<reference evidence="8 9" key="1">
    <citation type="submission" date="2017-02" db="EMBL/GenBank/DDBJ databases">
        <title>Draft genome sequence of Moraxella porci CCUG 54912T type strain.</title>
        <authorList>
            <person name="Salva-Serra F."/>
            <person name="Engstrom-Jakobsson H."/>
            <person name="Thorell K."/>
            <person name="Jaen-Luchoro D."/>
            <person name="Gonzales-Siles L."/>
            <person name="Karlsson R."/>
            <person name="Yazdan S."/>
            <person name="Boulund F."/>
            <person name="Johnning A."/>
            <person name="Engstrand L."/>
            <person name="Kristiansson E."/>
            <person name="Moore E."/>
        </authorList>
    </citation>
    <scope>NUCLEOTIDE SEQUENCE [LARGE SCALE GENOMIC DNA]</scope>
    <source>
        <strain evidence="8 9">CCUG 54912</strain>
    </source>
</reference>
<dbReference type="EMBL" id="MUYV01000001">
    <property type="protein sequence ID" value="OOS26744.1"/>
    <property type="molecule type" value="Genomic_DNA"/>
</dbReference>
<evidence type="ECO:0000259" key="6">
    <source>
        <dbReference type="Pfam" id="PF02601"/>
    </source>
</evidence>
<evidence type="ECO:0000313" key="8">
    <source>
        <dbReference type="EMBL" id="OOS26744.1"/>
    </source>
</evidence>
<comment type="caution">
    <text evidence="8">The sequence shown here is derived from an EMBL/GenBank/DDBJ whole genome shotgun (WGS) entry which is preliminary data.</text>
</comment>
<dbReference type="GO" id="GO:0008855">
    <property type="term" value="F:exodeoxyribonuclease VII activity"/>
    <property type="evidence" value="ECO:0007669"/>
    <property type="project" value="UniProtKB-UniRule"/>
</dbReference>
<dbReference type="GO" id="GO:0006308">
    <property type="term" value="P:DNA catabolic process"/>
    <property type="evidence" value="ECO:0007669"/>
    <property type="project" value="UniProtKB-UniRule"/>
</dbReference>
<keyword evidence="1" id="KW-0963">Cytoplasm</keyword>
<evidence type="ECO:0000259" key="7">
    <source>
        <dbReference type="Pfam" id="PF13742"/>
    </source>
</evidence>
<proteinExistence type="inferred from homology"/>
<evidence type="ECO:0000256" key="3">
    <source>
        <dbReference type="ARBA" id="ARBA00022801"/>
    </source>
</evidence>
<feature type="domain" description="OB-fold nucleic acid binding" evidence="7">
    <location>
        <begin position="61"/>
        <end position="166"/>
    </location>
</feature>
<dbReference type="Pfam" id="PF02601">
    <property type="entry name" value="Exonuc_VII_L"/>
    <property type="match status" value="1"/>
</dbReference>
<comment type="similarity">
    <text evidence="5">Belongs to the XseA family.</text>
</comment>
<evidence type="ECO:0000256" key="1">
    <source>
        <dbReference type="ARBA" id="ARBA00022490"/>
    </source>
</evidence>
<dbReference type="Proteomes" id="UP000190683">
    <property type="component" value="Unassembled WGS sequence"/>
</dbReference>
<gene>
    <name evidence="8" type="ORF">B0681_02465</name>
</gene>
<dbReference type="InterPro" id="IPR025824">
    <property type="entry name" value="OB-fold_nuc-bd_dom"/>
</dbReference>
<dbReference type="PANTHER" id="PTHR30008">
    <property type="entry name" value="EXODEOXYRIBONUCLEASE 7 LARGE SUBUNIT"/>
    <property type="match status" value="1"/>
</dbReference>
<keyword evidence="9" id="KW-1185">Reference proteome</keyword>
<dbReference type="STRING" id="573983.B0681_02465"/>
<dbReference type="GO" id="GO:0009318">
    <property type="term" value="C:exodeoxyribonuclease VII complex"/>
    <property type="evidence" value="ECO:0007669"/>
    <property type="project" value="UniProtKB-UniRule"/>
</dbReference>
<evidence type="ECO:0000256" key="2">
    <source>
        <dbReference type="ARBA" id="ARBA00022722"/>
    </source>
</evidence>
<dbReference type="AlphaFoldDB" id="A0A1T0CWL3"/>
<sequence length="531" mass="58720">MVMPKNALSKHIADRALTAAQNSLSDEDILKKHQAIIDEIEQADQSAYELSSASLAGTHLSLSDYLAAVKLVIDETFDHEVWVRAEIRAMNTKGGHYYFELAEMDDEEQISASCRATLWRFRAKSVLAKFTATTGQSLSAGASVLVKCSASFHAQYGFSLNISDIDPNYTLGELAAAYHAMKKRLSDEGLLNINKKIPMPFDIREVIVIAPEKAAGLGDFRAEADRLAASGACHFHYHHATFQGNHAPDEIRRALTLAMESFIGAHGGLPDLVVIIRGGGAVGDLAYLNNYELAALVAECPVPVWVGVGHEKDSVILDEVAHTSFDTPSKVILGIESHLTNITHQAKDLMAKLIKNASSRLSAASQNKQRQLERIQRSSTHAIVLAKKDTLYQIKHLKSSSKYQRQHLNQQLSTLINRIKRSSLTAVSEAKKDSRQHFERHQSVFQHTQKLRQDCRNLQSLILVQHPRRTLEKGFAIIHDTGHQAKVIDRARQLGVGQRVKISFQDGHAIAVIDKITPTANTSKTTTEETL</sequence>
<accession>A0A1T0CWL3</accession>
<evidence type="ECO:0000256" key="5">
    <source>
        <dbReference type="RuleBase" id="RU004355"/>
    </source>
</evidence>
<dbReference type="PANTHER" id="PTHR30008:SF0">
    <property type="entry name" value="EXODEOXYRIBONUCLEASE 7 LARGE SUBUNIT"/>
    <property type="match status" value="1"/>
</dbReference>
<dbReference type="InterPro" id="IPR003753">
    <property type="entry name" value="Exonuc_VII_L"/>
</dbReference>
<comment type="catalytic activity">
    <reaction evidence="5">
        <text>Exonucleolytic cleavage in either 5'- to 3'- or 3'- to 5'-direction to yield nucleoside 5'-phosphates.</text>
        <dbReference type="EC" id="3.1.11.6"/>
    </reaction>
</comment>
<dbReference type="Pfam" id="PF13742">
    <property type="entry name" value="tRNA_anti_2"/>
    <property type="match status" value="1"/>
</dbReference>
<keyword evidence="3 5" id="KW-0378">Hydrolase</keyword>
<evidence type="ECO:0000313" key="9">
    <source>
        <dbReference type="Proteomes" id="UP000190683"/>
    </source>
</evidence>
<keyword evidence="2 5" id="KW-0540">Nuclease</keyword>
<keyword evidence="4 5" id="KW-0269">Exonuclease</keyword>
<organism evidence="8 9">
    <name type="scientific">Moraxella porci DSM 25326</name>
    <dbReference type="NCBI Taxonomy" id="573983"/>
    <lineage>
        <taxon>Bacteria</taxon>
        <taxon>Pseudomonadati</taxon>
        <taxon>Pseudomonadota</taxon>
        <taxon>Gammaproteobacteria</taxon>
        <taxon>Moraxellales</taxon>
        <taxon>Moraxellaceae</taxon>
        <taxon>Moraxella</taxon>
    </lineage>
</organism>
<comment type="subcellular location">
    <subcellularLocation>
        <location evidence="5">Cytoplasm</location>
    </subcellularLocation>
</comment>
<dbReference type="GO" id="GO:0003676">
    <property type="term" value="F:nucleic acid binding"/>
    <property type="evidence" value="ECO:0007669"/>
    <property type="project" value="InterPro"/>
</dbReference>
<name>A0A1T0CWL3_9GAMM</name>
<dbReference type="GO" id="GO:0005737">
    <property type="term" value="C:cytoplasm"/>
    <property type="evidence" value="ECO:0007669"/>
    <property type="project" value="UniProtKB-SubCell"/>
</dbReference>
<dbReference type="CDD" id="cd04489">
    <property type="entry name" value="ExoVII_LU_OBF"/>
    <property type="match status" value="1"/>
</dbReference>
<evidence type="ECO:0000256" key="4">
    <source>
        <dbReference type="ARBA" id="ARBA00022839"/>
    </source>
</evidence>
<dbReference type="EC" id="3.1.11.6" evidence="5"/>